<keyword evidence="3" id="KW-1185">Reference proteome</keyword>
<evidence type="ECO:0000313" key="3">
    <source>
        <dbReference type="Proteomes" id="UP001558632"/>
    </source>
</evidence>
<feature type="compositionally biased region" description="Low complexity" evidence="1">
    <location>
        <begin position="112"/>
        <end position="125"/>
    </location>
</feature>
<organism evidence="2 3">
    <name type="scientific">Trichinella spiralis</name>
    <name type="common">Trichina worm</name>
    <dbReference type="NCBI Taxonomy" id="6334"/>
    <lineage>
        <taxon>Eukaryota</taxon>
        <taxon>Metazoa</taxon>
        <taxon>Ecdysozoa</taxon>
        <taxon>Nematoda</taxon>
        <taxon>Enoplea</taxon>
        <taxon>Dorylaimia</taxon>
        <taxon>Trichinellida</taxon>
        <taxon>Trichinellidae</taxon>
        <taxon>Trichinella</taxon>
    </lineage>
</organism>
<reference evidence="2 3" key="1">
    <citation type="submission" date="2024-07" db="EMBL/GenBank/DDBJ databases">
        <title>Enhanced genomic and transcriptomic resources for Trichinella pseudospiralis and T. spiralis underpin the discovery of pronounced molecular differences between stages and species.</title>
        <authorList>
            <person name="Pasi K.K."/>
            <person name="La Rosa G."/>
            <person name="Gomez-Morales M.A."/>
            <person name="Tosini F."/>
            <person name="Sumanam S."/>
            <person name="Young N.D."/>
            <person name="Chang B.C."/>
            <person name="Robin G.B."/>
        </authorList>
    </citation>
    <scope>NUCLEOTIDE SEQUENCE [LARGE SCALE GENOMIC DNA]</scope>
    <source>
        <strain evidence="2">ISS534</strain>
    </source>
</reference>
<comment type="caution">
    <text evidence="2">The sequence shown here is derived from an EMBL/GenBank/DDBJ whole genome shotgun (WGS) entry which is preliminary data.</text>
</comment>
<proteinExistence type="predicted"/>
<feature type="compositionally biased region" description="Low complexity" evidence="1">
    <location>
        <begin position="26"/>
        <end position="36"/>
    </location>
</feature>
<protein>
    <submittedName>
        <fullName evidence="2">Uncharacterized protein</fullName>
    </submittedName>
</protein>
<feature type="region of interest" description="Disordered" evidence="1">
    <location>
        <begin position="106"/>
        <end position="125"/>
    </location>
</feature>
<gene>
    <name evidence="2" type="ORF">TSPI_08834</name>
</gene>
<sequence>MKVISNSEVKQASASASALALVSASASSSSSSSSSSSERRKPTVHKKRKMSTEDFVDIMDLSCSTSSVIELDIPYQSEEHLNFQTVGHLDNFFHSVPKNDFQLKSGIKTETPDSPLTSSTLSATENGQYTSGIEVDDPLIVTSSSFNMPEQIKGECIFIYEAGGKRRLCLKVEKRN</sequence>
<evidence type="ECO:0000313" key="2">
    <source>
        <dbReference type="EMBL" id="KAL1242435.1"/>
    </source>
</evidence>
<feature type="region of interest" description="Disordered" evidence="1">
    <location>
        <begin position="26"/>
        <end position="49"/>
    </location>
</feature>
<accession>A0ABR3KP43</accession>
<dbReference type="Proteomes" id="UP001558632">
    <property type="component" value="Unassembled WGS sequence"/>
</dbReference>
<name>A0ABR3KP43_TRISP</name>
<dbReference type="EMBL" id="JBEUSY010000199">
    <property type="protein sequence ID" value="KAL1242435.1"/>
    <property type="molecule type" value="Genomic_DNA"/>
</dbReference>
<evidence type="ECO:0000256" key="1">
    <source>
        <dbReference type="SAM" id="MobiDB-lite"/>
    </source>
</evidence>